<dbReference type="EC" id="6.3.3.2" evidence="5"/>
<dbReference type="EMBL" id="HBFM01002373">
    <property type="protein sequence ID" value="CAD8764971.1"/>
    <property type="molecule type" value="Transcribed_RNA"/>
</dbReference>
<reference evidence="6" key="1">
    <citation type="submission" date="2021-01" db="EMBL/GenBank/DDBJ databases">
        <authorList>
            <person name="Corre E."/>
            <person name="Pelletier E."/>
            <person name="Niang G."/>
            <person name="Scheremetjew M."/>
            <person name="Finn R."/>
            <person name="Kale V."/>
            <person name="Holt S."/>
            <person name="Cochrane G."/>
            <person name="Meng A."/>
            <person name="Brown T."/>
            <person name="Cohen L."/>
        </authorList>
    </citation>
    <scope>NUCLEOTIDE SEQUENCE</scope>
    <source>
        <strain evidence="6">SAG 63-3</strain>
    </source>
</reference>
<dbReference type="AlphaFoldDB" id="A0A7S0UK39"/>
<dbReference type="PANTHER" id="PTHR23407">
    <property type="entry name" value="ATPASE INHIBITOR/5-FORMYLTETRAHYDROFOLATE CYCLO-LIGASE"/>
    <property type="match status" value="1"/>
</dbReference>
<evidence type="ECO:0000313" key="6">
    <source>
        <dbReference type="EMBL" id="CAD8764971.1"/>
    </source>
</evidence>
<gene>
    <name evidence="6" type="ORF">PPAR00522_LOCUS1356</name>
</gene>
<keyword evidence="2" id="KW-0547">Nucleotide-binding</keyword>
<accession>A0A7S0UK39</accession>
<comment type="catalytic activity">
    <reaction evidence="4">
        <text>(6S)-5-formyl-5,6,7,8-tetrahydrofolate + ATP = (6R)-5,10-methenyltetrahydrofolate + ADP + phosphate</text>
        <dbReference type="Rhea" id="RHEA:10488"/>
        <dbReference type="ChEBI" id="CHEBI:30616"/>
        <dbReference type="ChEBI" id="CHEBI:43474"/>
        <dbReference type="ChEBI" id="CHEBI:57455"/>
        <dbReference type="ChEBI" id="CHEBI:57457"/>
        <dbReference type="ChEBI" id="CHEBI:456216"/>
        <dbReference type="EC" id="6.3.3.2"/>
    </reaction>
</comment>
<dbReference type="Gene3D" id="3.40.50.10420">
    <property type="entry name" value="NagB/RpiA/CoA transferase-like"/>
    <property type="match status" value="1"/>
</dbReference>
<name>A0A7S0UK39_9CHLO</name>
<dbReference type="Pfam" id="PF01812">
    <property type="entry name" value="5-FTHF_cyc-lig"/>
    <property type="match status" value="1"/>
</dbReference>
<evidence type="ECO:0000256" key="1">
    <source>
        <dbReference type="ARBA" id="ARBA00010638"/>
    </source>
</evidence>
<evidence type="ECO:0000256" key="5">
    <source>
        <dbReference type="ARBA" id="ARBA00038966"/>
    </source>
</evidence>
<dbReference type="GO" id="GO:0005524">
    <property type="term" value="F:ATP binding"/>
    <property type="evidence" value="ECO:0007669"/>
    <property type="project" value="UniProtKB-KW"/>
</dbReference>
<protein>
    <recommendedName>
        <fullName evidence="5">5-formyltetrahydrofolate cyclo-ligase</fullName>
        <ecNumber evidence="5">6.3.3.2</ecNumber>
    </recommendedName>
</protein>
<dbReference type="GO" id="GO:0035999">
    <property type="term" value="P:tetrahydrofolate interconversion"/>
    <property type="evidence" value="ECO:0007669"/>
    <property type="project" value="TreeGrafter"/>
</dbReference>
<organism evidence="6">
    <name type="scientific">Polytomella parva</name>
    <dbReference type="NCBI Taxonomy" id="51329"/>
    <lineage>
        <taxon>Eukaryota</taxon>
        <taxon>Viridiplantae</taxon>
        <taxon>Chlorophyta</taxon>
        <taxon>core chlorophytes</taxon>
        <taxon>Chlorophyceae</taxon>
        <taxon>CS clade</taxon>
        <taxon>Chlamydomonadales</taxon>
        <taxon>Chlamydomonadaceae</taxon>
        <taxon>Polytomella</taxon>
    </lineage>
</organism>
<keyword evidence="3" id="KW-0067">ATP-binding</keyword>
<evidence type="ECO:0000256" key="4">
    <source>
        <dbReference type="ARBA" id="ARBA00036539"/>
    </source>
</evidence>
<proteinExistence type="inferred from homology"/>
<dbReference type="InterPro" id="IPR024185">
    <property type="entry name" value="FTHF_cligase-like_sf"/>
</dbReference>
<dbReference type="PANTHER" id="PTHR23407:SF1">
    <property type="entry name" value="5-FORMYLTETRAHYDROFOLATE CYCLO-LIGASE"/>
    <property type="match status" value="1"/>
</dbReference>
<dbReference type="GO" id="GO:0030272">
    <property type="term" value="F:5-formyltetrahydrofolate cyclo-ligase activity"/>
    <property type="evidence" value="ECO:0007669"/>
    <property type="project" value="UniProtKB-EC"/>
</dbReference>
<dbReference type="InterPro" id="IPR037171">
    <property type="entry name" value="NagB/RpiA_transferase-like"/>
</dbReference>
<evidence type="ECO:0000256" key="2">
    <source>
        <dbReference type="ARBA" id="ARBA00022741"/>
    </source>
</evidence>
<dbReference type="NCBIfam" id="TIGR02727">
    <property type="entry name" value="MTHFS_bact"/>
    <property type="match status" value="1"/>
</dbReference>
<dbReference type="GO" id="GO:0005739">
    <property type="term" value="C:mitochondrion"/>
    <property type="evidence" value="ECO:0007669"/>
    <property type="project" value="TreeGrafter"/>
</dbReference>
<comment type="similarity">
    <text evidence="1">Belongs to the 5-formyltetrahydrofolate cyclo-ligase family.</text>
</comment>
<evidence type="ECO:0000256" key="3">
    <source>
        <dbReference type="ARBA" id="ARBA00022840"/>
    </source>
</evidence>
<sequence>MIKKGLINQSLLKTCHLRTLAPSFLVCMKSRHKNLLAPECMKRESHFISKEENKQIIVERKKDLRKFFREKLRLLSEQVKELESEKISTHILASLLFQTASSICIYAHSDRLHEVRTSTLLEATLASGKTLYLPVVVDRASKMKLLHVEDLSCLRPVLPFGILEPPDYYVSSGLPRIDALSTAAPLDLVILPGLAFSADGSRLGRGGGYYDLAMSTLKQQALLAGRPPPVMVSLAYTDQMVSFDVTIPLETHDERMDVVVTASGGATALSVADRHAKMFMTSTTTKTTLRTGWGGGEAEGNLLREDKLSGKNMKQICIDRSEVEQ</sequence>
<dbReference type="SUPFAM" id="SSF100950">
    <property type="entry name" value="NagB/RpiA/CoA transferase-like"/>
    <property type="match status" value="1"/>
</dbReference>
<dbReference type="GO" id="GO:0009396">
    <property type="term" value="P:folic acid-containing compound biosynthetic process"/>
    <property type="evidence" value="ECO:0007669"/>
    <property type="project" value="TreeGrafter"/>
</dbReference>
<dbReference type="InterPro" id="IPR002698">
    <property type="entry name" value="FTHF_cligase"/>
</dbReference>